<organism evidence="3 4">
    <name type="scientific">Haloechinothrix salitolerans</name>
    <dbReference type="NCBI Taxonomy" id="926830"/>
    <lineage>
        <taxon>Bacteria</taxon>
        <taxon>Bacillati</taxon>
        <taxon>Actinomycetota</taxon>
        <taxon>Actinomycetes</taxon>
        <taxon>Pseudonocardiales</taxon>
        <taxon>Pseudonocardiaceae</taxon>
        <taxon>Haloechinothrix</taxon>
    </lineage>
</organism>
<dbReference type="InterPro" id="IPR006935">
    <property type="entry name" value="Helicase/UvrB_N"/>
</dbReference>
<dbReference type="InterPro" id="IPR025202">
    <property type="entry name" value="PLD-like_dom"/>
</dbReference>
<reference evidence="4" key="1">
    <citation type="journal article" date="2019" name="Int. J. Syst. Evol. Microbiol.">
        <title>The Global Catalogue of Microorganisms (GCM) 10K type strain sequencing project: providing services to taxonomists for standard genome sequencing and annotation.</title>
        <authorList>
            <consortium name="The Broad Institute Genomics Platform"/>
            <consortium name="The Broad Institute Genome Sequencing Center for Infectious Disease"/>
            <person name="Wu L."/>
            <person name="Ma J."/>
        </authorList>
    </citation>
    <scope>NUCLEOTIDE SEQUENCE [LARGE SCALE GENOMIC DNA]</scope>
    <source>
        <strain evidence="4">KCTC 32255</strain>
    </source>
</reference>
<proteinExistence type="predicted"/>
<dbReference type="SUPFAM" id="SSF56024">
    <property type="entry name" value="Phospholipase D/nuclease"/>
    <property type="match status" value="1"/>
</dbReference>
<dbReference type="Gene3D" id="3.30.870.10">
    <property type="entry name" value="Endonuclease Chain A"/>
    <property type="match status" value="1"/>
</dbReference>
<evidence type="ECO:0000313" key="4">
    <source>
        <dbReference type="Proteomes" id="UP001596337"/>
    </source>
</evidence>
<sequence>MDPLADGIPDAVRTIRLERTLAVLRTRFQPGASVGRAAEPVQSPEAIARRVAEAVRRRIETEPDDERRNDLVNRVLELLDDDDGGSGSLDRFMAFTGFDSGAVPRQQLPAAGDGVAAIGAAASRLLAHRSSSDDVLSGGTASSSLAVALRAELASADRVDLLCGFVRRDGLSLLDDAFNDLRQRGVPVRVITTARHGATERAAIDHLVERGNAEVRIGYGTEPERPHAKAWLFHRTSGDDTAFVGSTNLSRASLAEGMEWTLRLSGTATPELLRKFQAAFDSHWTSSAVERYDPARDAPRLDAALATGDGVPPTIGHAGLQVRPLPHQQEALAALDVERDTHDRHRNVVVAAAGTGKTVLAALDYRRLRERRETSLLYVAPRGASLESALRTFREALGDDKFGAIHIAGRRPRRRHLFVNISDLVEHGIDELPAGRFDVVVVDGFDPGAAPGYARLLGHLRPRELLGLTAAPDDEVLQHFDGRSAYELSLCDAVAAELLVPVRYFGIADDVDVSDVNWKLGTYDVDALDARYTGNDARANIVLTALRENVSDVSSMRAVGWCVSDAHAEYMARAACESGIPALAATGAGHDEAVAALRTGDVRLLFASDGDEVDVHGVDTVLLLWPTDNPARFLRQLGVGLRRAPGKAALTVLDFIGTQRPEFRFDVRYRALTGASRRALRRQVEQGFTALPSGSRAVLDPAARRIVLANLGAPSRLSRGQLAADVRSHGDLPLAAYLHQADRAVSDVYRNGGTWISARRAAGFVTPSGGPDEDVLLRRVAAFAHVDDAERAEMYRRLVDVDGPRYGQLTEREQRLARMLLFTVWPKRGGFASYPAGLAHLRRHRAVCAEIAELIDVALDRARHVAVSLDAELASVPLASHARYLRAEILAALGYATLRRPPGGHNAGAAWCPATRTDALLVTPGAGELVSTELFRWRPRHRLSTSSTTGQRYLRHAEQGSHVVLFVREMSTGDSPAPFRCLGQASYAEHGEDPLSITWRLHRPMPSELVVEW</sequence>
<dbReference type="Pfam" id="PF13091">
    <property type="entry name" value="PLDc_2"/>
    <property type="match status" value="1"/>
</dbReference>
<dbReference type="PANTHER" id="PTHR47962">
    <property type="entry name" value="ATP-DEPENDENT HELICASE LHR-RELATED-RELATED"/>
    <property type="match status" value="1"/>
</dbReference>
<dbReference type="SUPFAM" id="SSF52540">
    <property type="entry name" value="P-loop containing nucleoside triphosphate hydrolases"/>
    <property type="match status" value="2"/>
</dbReference>
<evidence type="ECO:0000313" key="3">
    <source>
        <dbReference type="EMBL" id="MFC6865549.1"/>
    </source>
</evidence>
<dbReference type="Proteomes" id="UP001596337">
    <property type="component" value="Unassembled WGS sequence"/>
</dbReference>
<dbReference type="InterPro" id="IPR052511">
    <property type="entry name" value="ATP-dep_Helicase"/>
</dbReference>
<dbReference type="Gene3D" id="3.40.50.300">
    <property type="entry name" value="P-loop containing nucleotide triphosphate hydrolases"/>
    <property type="match status" value="2"/>
</dbReference>
<feature type="domain" description="Phospholipase D-like" evidence="2">
    <location>
        <begin position="175"/>
        <end position="284"/>
    </location>
</feature>
<comment type="caution">
    <text evidence="3">The sequence shown here is derived from an EMBL/GenBank/DDBJ whole genome shotgun (WGS) entry which is preliminary data.</text>
</comment>
<dbReference type="RefSeq" id="WP_345391857.1">
    <property type="nucleotide sequence ID" value="NZ_BAABLA010000007.1"/>
</dbReference>
<dbReference type="InterPro" id="IPR027417">
    <property type="entry name" value="P-loop_NTPase"/>
</dbReference>
<dbReference type="PANTHER" id="PTHR47962:SF7">
    <property type="entry name" value="MITOCHONDRIAL ATP-DEPENDENT HELICASE IRC3-RELATED"/>
    <property type="match status" value="1"/>
</dbReference>
<evidence type="ECO:0000259" key="2">
    <source>
        <dbReference type="Pfam" id="PF13091"/>
    </source>
</evidence>
<accession>A0ABW2BSR4</accession>
<dbReference type="Pfam" id="PF04851">
    <property type="entry name" value="ResIII"/>
    <property type="match status" value="1"/>
</dbReference>
<protein>
    <submittedName>
        <fullName evidence="3">DUF3427 domain-containing protein</fullName>
    </submittedName>
</protein>
<gene>
    <name evidence="3" type="ORF">ACFQGD_00145</name>
</gene>
<dbReference type="EMBL" id="JBHSXX010000001">
    <property type="protein sequence ID" value="MFC6865549.1"/>
    <property type="molecule type" value="Genomic_DNA"/>
</dbReference>
<feature type="domain" description="Helicase/UvrB N-terminal" evidence="1">
    <location>
        <begin position="323"/>
        <end position="473"/>
    </location>
</feature>
<evidence type="ECO:0000259" key="1">
    <source>
        <dbReference type="Pfam" id="PF04851"/>
    </source>
</evidence>
<keyword evidence="4" id="KW-1185">Reference proteome</keyword>
<name>A0ABW2BSR4_9PSEU</name>